<evidence type="ECO:0000313" key="1">
    <source>
        <dbReference type="EMBL" id="GIX92458.1"/>
    </source>
</evidence>
<organism evidence="1 2">
    <name type="scientific">Caerostris extrusa</name>
    <name type="common">Bark spider</name>
    <name type="synonym">Caerostris bankana</name>
    <dbReference type="NCBI Taxonomy" id="172846"/>
    <lineage>
        <taxon>Eukaryota</taxon>
        <taxon>Metazoa</taxon>
        <taxon>Ecdysozoa</taxon>
        <taxon>Arthropoda</taxon>
        <taxon>Chelicerata</taxon>
        <taxon>Arachnida</taxon>
        <taxon>Araneae</taxon>
        <taxon>Araneomorphae</taxon>
        <taxon>Entelegynae</taxon>
        <taxon>Araneoidea</taxon>
        <taxon>Araneidae</taxon>
        <taxon>Caerostris</taxon>
    </lineage>
</organism>
<comment type="caution">
    <text evidence="1">The sequence shown here is derived from an EMBL/GenBank/DDBJ whole genome shotgun (WGS) entry which is preliminary data.</text>
</comment>
<proteinExistence type="predicted"/>
<sequence length="174" mass="19212">MLRETSLLLGEKGNARVKSVNLQSLFTEIRRLDGECKSVRRRTASEVTCYVRSFPTTPACVARNFPAPWREGQRACEKCNLQSLFIEIRRLDGVCKSVREASCIRSHLLPTKFHPTPACVAVAGFQKRVDSVANDTVGAKRPASVLHLPAPSTESASQLMGQLMLRETSLVLGE</sequence>
<accession>A0AAV4P615</accession>
<dbReference type="AlphaFoldDB" id="A0AAV4P615"/>
<evidence type="ECO:0000313" key="2">
    <source>
        <dbReference type="Proteomes" id="UP001054945"/>
    </source>
</evidence>
<keyword evidence="2" id="KW-1185">Reference proteome</keyword>
<name>A0AAV4P615_CAEEX</name>
<protein>
    <submittedName>
        <fullName evidence="1">Uncharacterized protein</fullName>
    </submittedName>
</protein>
<dbReference type="EMBL" id="BPLR01004128">
    <property type="protein sequence ID" value="GIX92458.1"/>
    <property type="molecule type" value="Genomic_DNA"/>
</dbReference>
<reference evidence="1 2" key="1">
    <citation type="submission" date="2021-06" db="EMBL/GenBank/DDBJ databases">
        <title>Caerostris extrusa draft genome.</title>
        <authorList>
            <person name="Kono N."/>
            <person name="Arakawa K."/>
        </authorList>
    </citation>
    <scope>NUCLEOTIDE SEQUENCE [LARGE SCALE GENOMIC DNA]</scope>
</reference>
<dbReference type="Proteomes" id="UP001054945">
    <property type="component" value="Unassembled WGS sequence"/>
</dbReference>
<gene>
    <name evidence="1" type="ORF">CEXT_535041</name>
</gene>